<feature type="compositionally biased region" description="Pro residues" evidence="9">
    <location>
        <begin position="63"/>
        <end position="79"/>
    </location>
</feature>
<evidence type="ECO:0000256" key="7">
    <source>
        <dbReference type="ARBA" id="ARBA00034770"/>
    </source>
</evidence>
<keyword evidence="3" id="KW-0805">Transcription regulation</keyword>
<evidence type="ECO:0000256" key="9">
    <source>
        <dbReference type="SAM" id="MobiDB-lite"/>
    </source>
</evidence>
<feature type="region of interest" description="Disordered" evidence="9">
    <location>
        <begin position="190"/>
        <end position="212"/>
    </location>
</feature>
<name>A0A8S1DLI9_9INSE</name>
<dbReference type="Pfam" id="PF00250">
    <property type="entry name" value="Forkhead"/>
    <property type="match status" value="1"/>
</dbReference>
<reference evidence="11 12" key="1">
    <citation type="submission" date="2020-04" db="EMBL/GenBank/DDBJ databases">
        <authorList>
            <person name="Alioto T."/>
            <person name="Alioto T."/>
            <person name="Gomez Garrido J."/>
        </authorList>
    </citation>
    <scope>NUCLEOTIDE SEQUENCE [LARGE SCALE GENOMIC DNA]</scope>
</reference>
<evidence type="ECO:0000256" key="3">
    <source>
        <dbReference type="ARBA" id="ARBA00023015"/>
    </source>
</evidence>
<evidence type="ECO:0000256" key="1">
    <source>
        <dbReference type="ARBA" id="ARBA00004123"/>
    </source>
</evidence>
<evidence type="ECO:0000256" key="2">
    <source>
        <dbReference type="ARBA" id="ARBA00022794"/>
    </source>
</evidence>
<evidence type="ECO:0000256" key="4">
    <source>
        <dbReference type="ARBA" id="ARBA00023125"/>
    </source>
</evidence>
<dbReference type="FunFam" id="1.10.10.10:FF:000135">
    <property type="entry name" value="forkhead box protein G1"/>
    <property type="match status" value="1"/>
</dbReference>
<comment type="subcellular location">
    <subcellularLocation>
        <location evidence="1 8">Nucleus</location>
    </subcellularLocation>
</comment>
<dbReference type="PANTHER" id="PTHR45881:SF1">
    <property type="entry name" value="FORK HEAD PROTEIN HOMOLOG 2"/>
    <property type="match status" value="1"/>
</dbReference>
<accession>A0A8S1DLI9</accession>
<dbReference type="SMART" id="SM00339">
    <property type="entry name" value="FH"/>
    <property type="match status" value="1"/>
</dbReference>
<feature type="DNA-binding region" description="Fork-head" evidence="8">
    <location>
        <begin position="93"/>
        <end position="198"/>
    </location>
</feature>
<proteinExistence type="inferred from homology"/>
<feature type="domain" description="Fork-head" evidence="10">
    <location>
        <begin position="93"/>
        <end position="198"/>
    </location>
</feature>
<dbReference type="CDD" id="cd20023">
    <property type="entry name" value="FH_FOXJ1"/>
    <property type="match status" value="1"/>
</dbReference>
<comment type="caution">
    <text evidence="11">The sequence shown here is derived from an EMBL/GenBank/DDBJ whole genome shotgun (WGS) entry which is preliminary data.</text>
</comment>
<comment type="similarity">
    <text evidence="7">Belongs to the FOXJ1 family.</text>
</comment>
<evidence type="ECO:0000313" key="12">
    <source>
        <dbReference type="Proteomes" id="UP000494165"/>
    </source>
</evidence>
<dbReference type="PROSITE" id="PS00657">
    <property type="entry name" value="FORK_HEAD_1"/>
    <property type="match status" value="1"/>
</dbReference>
<protein>
    <recommendedName>
        <fullName evidence="10">Fork-head domain-containing protein</fullName>
    </recommendedName>
</protein>
<dbReference type="EMBL" id="CADEPI010000174">
    <property type="protein sequence ID" value="CAB3378904.1"/>
    <property type="molecule type" value="Genomic_DNA"/>
</dbReference>
<dbReference type="OrthoDB" id="10029558at2759"/>
<dbReference type="SUPFAM" id="SSF46785">
    <property type="entry name" value="Winged helix' DNA-binding domain"/>
    <property type="match status" value="1"/>
</dbReference>
<dbReference type="AlphaFoldDB" id="A0A8S1DLI9"/>
<dbReference type="Gene3D" id="1.10.10.10">
    <property type="entry name" value="Winged helix-like DNA-binding domain superfamily/Winged helix DNA-binding domain"/>
    <property type="match status" value="1"/>
</dbReference>
<feature type="region of interest" description="Disordered" evidence="9">
    <location>
        <begin position="59"/>
        <end position="79"/>
    </location>
</feature>
<organism evidence="11 12">
    <name type="scientific">Cloeon dipterum</name>
    <dbReference type="NCBI Taxonomy" id="197152"/>
    <lineage>
        <taxon>Eukaryota</taxon>
        <taxon>Metazoa</taxon>
        <taxon>Ecdysozoa</taxon>
        <taxon>Arthropoda</taxon>
        <taxon>Hexapoda</taxon>
        <taxon>Insecta</taxon>
        <taxon>Pterygota</taxon>
        <taxon>Palaeoptera</taxon>
        <taxon>Ephemeroptera</taxon>
        <taxon>Pisciforma</taxon>
        <taxon>Baetidae</taxon>
        <taxon>Cloeon</taxon>
    </lineage>
</organism>
<keyword evidence="2" id="KW-0970">Cilium biogenesis/degradation</keyword>
<dbReference type="PRINTS" id="PR00053">
    <property type="entry name" value="FORKHEAD"/>
</dbReference>
<dbReference type="PANTHER" id="PTHR45881">
    <property type="entry name" value="CHECKPOINT SUPPRESSOR 1-LIKE, ISOFORM A-RELATED"/>
    <property type="match status" value="1"/>
</dbReference>
<dbReference type="InterPro" id="IPR036388">
    <property type="entry name" value="WH-like_DNA-bd_sf"/>
</dbReference>
<dbReference type="Proteomes" id="UP000494165">
    <property type="component" value="Unassembled WGS sequence"/>
</dbReference>
<dbReference type="InterPro" id="IPR036390">
    <property type="entry name" value="WH_DNA-bd_sf"/>
</dbReference>
<evidence type="ECO:0000313" key="11">
    <source>
        <dbReference type="EMBL" id="CAB3378904.1"/>
    </source>
</evidence>
<dbReference type="GO" id="GO:0000981">
    <property type="term" value="F:DNA-binding transcription factor activity, RNA polymerase II-specific"/>
    <property type="evidence" value="ECO:0007669"/>
    <property type="project" value="TreeGrafter"/>
</dbReference>
<evidence type="ECO:0000256" key="6">
    <source>
        <dbReference type="ARBA" id="ARBA00023242"/>
    </source>
</evidence>
<dbReference type="GO" id="GO:0005634">
    <property type="term" value="C:nucleus"/>
    <property type="evidence" value="ECO:0007669"/>
    <property type="project" value="UniProtKB-SubCell"/>
</dbReference>
<keyword evidence="12" id="KW-1185">Reference proteome</keyword>
<keyword evidence="4 8" id="KW-0238">DNA-binding</keyword>
<keyword evidence="5" id="KW-0804">Transcription</keyword>
<dbReference type="GO" id="GO:0000978">
    <property type="term" value="F:RNA polymerase II cis-regulatory region sequence-specific DNA binding"/>
    <property type="evidence" value="ECO:0007669"/>
    <property type="project" value="TreeGrafter"/>
</dbReference>
<evidence type="ECO:0000259" key="10">
    <source>
        <dbReference type="PROSITE" id="PS50039"/>
    </source>
</evidence>
<evidence type="ECO:0000256" key="5">
    <source>
        <dbReference type="ARBA" id="ARBA00023163"/>
    </source>
</evidence>
<dbReference type="PROSITE" id="PS00658">
    <property type="entry name" value="FORK_HEAD_2"/>
    <property type="match status" value="1"/>
</dbReference>
<dbReference type="InterPro" id="IPR001766">
    <property type="entry name" value="Fork_head_dom"/>
</dbReference>
<dbReference type="PROSITE" id="PS50039">
    <property type="entry name" value="FORK_HEAD_3"/>
    <property type="match status" value="1"/>
</dbReference>
<dbReference type="InterPro" id="IPR047512">
    <property type="entry name" value="FH_FOXJ1"/>
</dbReference>
<dbReference type="InterPro" id="IPR030456">
    <property type="entry name" value="TF_fork_head_CS_2"/>
</dbReference>
<evidence type="ECO:0000256" key="8">
    <source>
        <dbReference type="PROSITE-ProRule" id="PRU00089"/>
    </source>
</evidence>
<dbReference type="InterPro" id="IPR018122">
    <property type="entry name" value="TF_fork_head_CS_1"/>
</dbReference>
<sequence length="293" mass="31687">MKYITLTTALAHQENLPGAIQQDPDSPVACTGGGGGGDECCGDEELRSLSWLQSGDLLRLAPKMPPTPPPSPLPMKPPSPPPLEMYRRQGDKKPPFSYAALIGMAMSAHNNKMTLSAIYAWIRDNFLYYRNADPSWQNSIRHNLSLNKCFVKLPRSKGEPGKGGFWCFDTSSLKVSGSVAQLGRGGVLRLGASRKRKRRRPPPKQSPAPPVSITLAPWVAPLTALHQQQQQQQQQLQEVVAAEAEAAPGMLGPLAPSADITVLCEDDLAGFLGASGSWDETQLELLDSILDSL</sequence>
<dbReference type="GO" id="GO:0030030">
    <property type="term" value="P:cell projection organization"/>
    <property type="evidence" value="ECO:0007669"/>
    <property type="project" value="UniProtKB-KW"/>
</dbReference>
<keyword evidence="6 8" id="KW-0539">Nucleus</keyword>
<feature type="compositionally biased region" description="Basic residues" evidence="9">
    <location>
        <begin position="192"/>
        <end position="202"/>
    </location>
</feature>
<gene>
    <name evidence="11" type="ORF">CLODIP_2_CD00626</name>
</gene>